<evidence type="ECO:0000259" key="8">
    <source>
        <dbReference type="Pfam" id="PF25145"/>
    </source>
</evidence>
<dbReference type="CDD" id="cd07021">
    <property type="entry name" value="Clp_protease_NfeD_like"/>
    <property type="match status" value="1"/>
</dbReference>
<dbReference type="PANTHER" id="PTHR33507">
    <property type="entry name" value="INNER MEMBRANE PROTEIN YBBJ"/>
    <property type="match status" value="1"/>
</dbReference>
<dbReference type="Gene3D" id="2.40.50.140">
    <property type="entry name" value="Nucleic acid-binding proteins"/>
    <property type="match status" value="1"/>
</dbReference>
<keyword evidence="10" id="KW-1185">Reference proteome</keyword>
<keyword evidence="3 5" id="KW-1133">Transmembrane helix</keyword>
<dbReference type="PANTHER" id="PTHR33507:SF3">
    <property type="entry name" value="INNER MEMBRANE PROTEIN YBBJ"/>
    <property type="match status" value="1"/>
</dbReference>
<feature type="domain" description="NfeD-like C-terminal" evidence="6">
    <location>
        <begin position="384"/>
        <end position="437"/>
    </location>
</feature>
<dbReference type="InterPro" id="IPR002810">
    <property type="entry name" value="NfeD-like_C"/>
</dbReference>
<dbReference type="InterPro" id="IPR056739">
    <property type="entry name" value="NfeD_membrane"/>
</dbReference>
<gene>
    <name evidence="9" type="ORF">ACFSCX_08485</name>
</gene>
<evidence type="ECO:0000313" key="9">
    <source>
        <dbReference type="EMBL" id="MFD1736601.1"/>
    </source>
</evidence>
<dbReference type="InterPro" id="IPR012340">
    <property type="entry name" value="NA-bd_OB-fold"/>
</dbReference>
<feature type="domain" description="NfeD1b N-terminal" evidence="8">
    <location>
        <begin position="35"/>
        <end position="220"/>
    </location>
</feature>
<feature type="transmembrane region" description="Helical" evidence="5">
    <location>
        <begin position="331"/>
        <end position="354"/>
    </location>
</feature>
<protein>
    <submittedName>
        <fullName evidence="9">Nodulation protein NfeD</fullName>
    </submittedName>
</protein>
<evidence type="ECO:0000256" key="2">
    <source>
        <dbReference type="ARBA" id="ARBA00022692"/>
    </source>
</evidence>
<accession>A0ABW4LQ47</accession>
<reference evidence="10" key="1">
    <citation type="journal article" date="2019" name="Int. J. Syst. Evol. Microbiol.">
        <title>The Global Catalogue of Microorganisms (GCM) 10K type strain sequencing project: providing services to taxonomists for standard genome sequencing and annotation.</title>
        <authorList>
            <consortium name="The Broad Institute Genomics Platform"/>
            <consortium name="The Broad Institute Genome Sequencing Center for Infectious Disease"/>
            <person name="Wu L."/>
            <person name="Ma J."/>
        </authorList>
    </citation>
    <scope>NUCLEOTIDE SEQUENCE [LARGE SCALE GENOMIC DNA]</scope>
    <source>
        <strain evidence="10">CCUG 49339</strain>
    </source>
</reference>
<feature type="transmembrane region" description="Helical" evidence="5">
    <location>
        <begin position="283"/>
        <end position="301"/>
    </location>
</feature>
<evidence type="ECO:0000259" key="7">
    <source>
        <dbReference type="Pfam" id="PF24961"/>
    </source>
</evidence>
<feature type="domain" description="NfeD integral membrane" evidence="7">
    <location>
        <begin position="239"/>
        <end position="352"/>
    </location>
</feature>
<keyword evidence="2 5" id="KW-0812">Transmembrane</keyword>
<comment type="caution">
    <text evidence="9">The sequence shown here is derived from an EMBL/GenBank/DDBJ whole genome shotgun (WGS) entry which is preliminary data.</text>
</comment>
<organism evidence="9 10">
    <name type="scientific">Bacillus salitolerans</name>
    <dbReference type="NCBI Taxonomy" id="1437434"/>
    <lineage>
        <taxon>Bacteria</taxon>
        <taxon>Bacillati</taxon>
        <taxon>Bacillota</taxon>
        <taxon>Bacilli</taxon>
        <taxon>Bacillales</taxon>
        <taxon>Bacillaceae</taxon>
        <taxon>Bacillus</taxon>
    </lineage>
</organism>
<evidence type="ECO:0000259" key="6">
    <source>
        <dbReference type="Pfam" id="PF01957"/>
    </source>
</evidence>
<dbReference type="EMBL" id="JBHUEM010000009">
    <property type="protein sequence ID" value="MFD1736601.1"/>
    <property type="molecule type" value="Genomic_DNA"/>
</dbReference>
<dbReference type="InterPro" id="IPR052165">
    <property type="entry name" value="Membrane_assoc_protease"/>
</dbReference>
<dbReference type="InterPro" id="IPR056738">
    <property type="entry name" value="NfeD1b_N"/>
</dbReference>
<proteinExistence type="predicted"/>
<feature type="transmembrane region" description="Helical" evidence="5">
    <location>
        <begin position="233"/>
        <end position="253"/>
    </location>
</feature>
<dbReference type="RefSeq" id="WP_377927868.1">
    <property type="nucleotide sequence ID" value="NZ_JBHUEM010000009.1"/>
</dbReference>
<evidence type="ECO:0000256" key="3">
    <source>
        <dbReference type="ARBA" id="ARBA00022989"/>
    </source>
</evidence>
<evidence type="ECO:0000256" key="5">
    <source>
        <dbReference type="SAM" id="Phobius"/>
    </source>
</evidence>
<dbReference type="Gene3D" id="3.90.226.10">
    <property type="entry name" value="2-enoyl-CoA Hydratase, Chain A, domain 1"/>
    <property type="match status" value="1"/>
</dbReference>
<dbReference type="InterPro" id="IPR029045">
    <property type="entry name" value="ClpP/crotonase-like_dom_sf"/>
</dbReference>
<feature type="transmembrane region" description="Helical" evidence="5">
    <location>
        <begin position="260"/>
        <end position="277"/>
    </location>
</feature>
<evidence type="ECO:0000256" key="1">
    <source>
        <dbReference type="ARBA" id="ARBA00004141"/>
    </source>
</evidence>
<keyword evidence="4 5" id="KW-0472">Membrane</keyword>
<dbReference type="SUPFAM" id="SSF52096">
    <property type="entry name" value="ClpP/crotonase"/>
    <property type="match status" value="1"/>
</dbReference>
<comment type="subcellular location">
    <subcellularLocation>
        <location evidence="1">Membrane</location>
        <topology evidence="1">Multi-pass membrane protein</topology>
    </subcellularLocation>
</comment>
<dbReference type="Pfam" id="PF24961">
    <property type="entry name" value="NfeD_membrane"/>
    <property type="match status" value="1"/>
</dbReference>
<dbReference type="Pfam" id="PF25145">
    <property type="entry name" value="NfeD1b_N"/>
    <property type="match status" value="1"/>
</dbReference>
<sequence>MKQIKQMFSMIFFSLFLLITFTQDMTFAESGKKSVYVIPVHETVEKGLFAFIERSIKEAESANAEMIILDINTPGGAVDAAADIANLMATTKIPIVAFVQKHALSAGAYISLYADKIYMTPGATMGAAAVIDQAGNAADQKAQSSWLAEMKNAAEFSGRDPIYAMAMADDSIDLPELNAGKGKLLTLTSSQAVEVGYSEGTVENLDELLSVLEAQNNDIVRTKVSLSEQIARLITHPVVVPILLSLGSLGLVLELYSPGFGIPGLVGLSSLVLFFYGHLVAGLAGMEAVLLFIVGLILLVIELFVPGGILGIIGLAAILVSIFLSTKSFELAAISILVAVVICILATVLLIKVFGKSIKIFDRIILKDATRTDQGYVSNVNRLELIGQEGITLTALRPVGTALIDDEHLDVVSEGVYIEANKQIKIVKIEGSRTVVREIKNETNH</sequence>
<evidence type="ECO:0000313" key="10">
    <source>
        <dbReference type="Proteomes" id="UP001597214"/>
    </source>
</evidence>
<name>A0ABW4LQ47_9BACI</name>
<dbReference type="Pfam" id="PF01957">
    <property type="entry name" value="NfeD"/>
    <property type="match status" value="1"/>
</dbReference>
<dbReference type="Proteomes" id="UP001597214">
    <property type="component" value="Unassembled WGS sequence"/>
</dbReference>
<evidence type="ECO:0000256" key="4">
    <source>
        <dbReference type="ARBA" id="ARBA00023136"/>
    </source>
</evidence>